<comment type="caution">
    <text evidence="2">The sequence shown here is derived from an EMBL/GenBank/DDBJ whole genome shotgun (WGS) entry which is preliminary data.</text>
</comment>
<dbReference type="AlphaFoldDB" id="A0A5C6TT29"/>
<accession>A0A5C6TT29</accession>
<dbReference type="Gene3D" id="1.10.287.650">
    <property type="entry name" value="L27 domain"/>
    <property type="match status" value="1"/>
</dbReference>
<evidence type="ECO:0000313" key="3">
    <source>
        <dbReference type="Proteomes" id="UP000321249"/>
    </source>
</evidence>
<keyword evidence="3" id="KW-1185">Reference proteome</keyword>
<dbReference type="Pfam" id="PF01244">
    <property type="entry name" value="Peptidase_M19"/>
    <property type="match status" value="1"/>
</dbReference>
<dbReference type="RefSeq" id="WP_147042959.1">
    <property type="nucleotide sequence ID" value="NZ_BAABIR010000003.1"/>
</dbReference>
<reference evidence="2 3" key="1">
    <citation type="journal article" date="2015" name="J. Microbiol.">
        <title>Sphingosinicella ginsenosidimutans sp. nov., with ginsenoside converting activity.</title>
        <authorList>
            <person name="Kim J.K."/>
            <person name="Kang M.S."/>
            <person name="Park S.C."/>
            <person name="Kim K.M."/>
            <person name="Choi K."/>
            <person name="Yoon M.H."/>
            <person name="Im W.T."/>
        </authorList>
    </citation>
    <scope>NUCLEOTIDE SEQUENCE [LARGE SCALE GENOMIC DNA]</scope>
    <source>
        <strain evidence="2 3">BS-11</strain>
    </source>
</reference>
<dbReference type="GO" id="GO:0006508">
    <property type="term" value="P:proteolysis"/>
    <property type="evidence" value="ECO:0007669"/>
    <property type="project" value="InterPro"/>
</dbReference>
<sequence>MRLLGFALLPLLLALPASAQQPRDDVSPADRAFHESLTVLDTHLDIPERWDDGSWDFGARHRWEWDRSQIDLPRMEEGGMDGGFFAIYTPQGALTPEGYREARDAALVRATAIRRVLAENRDRIGLALTPDDARRLVREGKRFGFMSMENGWPLGEDLSLLATFHRLGLRLASPVHFRNNQLADSATDSPRWHGLSPLGRQWVAEMNRLGILIDLSHSSDDVFDQVLQLSRAPIILSHSSPRAIFDHPRNLDDARMRRLAAAGGVMFINSVYLAPMDHSPERAAIEDRHRRWATLSEDERQRLLSDEAALDARAPQHEADFDTYMRAMLHAIEVMGADHVGMGCDWDGGGGVIGMRDVTALPRVTAALRRAGIPDADIAKIMGGNLLRVLGQAQAAATGG</sequence>
<dbReference type="Proteomes" id="UP000321249">
    <property type="component" value="Unassembled WGS sequence"/>
</dbReference>
<dbReference type="PROSITE" id="PS51365">
    <property type="entry name" value="RENAL_DIPEPTIDASE_2"/>
    <property type="match status" value="1"/>
</dbReference>
<dbReference type="Gene3D" id="3.20.20.140">
    <property type="entry name" value="Metal-dependent hydrolases"/>
    <property type="match status" value="1"/>
</dbReference>
<dbReference type="SUPFAM" id="SSF51556">
    <property type="entry name" value="Metallo-dependent hydrolases"/>
    <property type="match status" value="1"/>
</dbReference>
<proteinExistence type="predicted"/>
<dbReference type="InterPro" id="IPR032466">
    <property type="entry name" value="Metal_Hydrolase"/>
</dbReference>
<organism evidence="2 3">
    <name type="scientific">Allosphingosinicella ginsenosidimutans</name>
    <dbReference type="NCBI Taxonomy" id="1176539"/>
    <lineage>
        <taxon>Bacteria</taxon>
        <taxon>Pseudomonadati</taxon>
        <taxon>Pseudomonadota</taxon>
        <taxon>Alphaproteobacteria</taxon>
        <taxon>Sphingomonadales</taxon>
        <taxon>Sphingomonadaceae</taxon>
        <taxon>Allosphingosinicella</taxon>
    </lineage>
</organism>
<dbReference type="EMBL" id="VOQQ01000001">
    <property type="protein sequence ID" value="TXC63553.1"/>
    <property type="molecule type" value="Genomic_DNA"/>
</dbReference>
<dbReference type="CDD" id="cd01301">
    <property type="entry name" value="rDP_like"/>
    <property type="match status" value="1"/>
</dbReference>
<protein>
    <submittedName>
        <fullName evidence="2">Membrane dipeptidase</fullName>
    </submittedName>
</protein>
<keyword evidence="1" id="KW-0732">Signal</keyword>
<dbReference type="GO" id="GO:0070573">
    <property type="term" value="F:metallodipeptidase activity"/>
    <property type="evidence" value="ECO:0007669"/>
    <property type="project" value="InterPro"/>
</dbReference>
<feature type="signal peptide" evidence="1">
    <location>
        <begin position="1"/>
        <end position="19"/>
    </location>
</feature>
<dbReference type="PANTHER" id="PTHR10443:SF12">
    <property type="entry name" value="DIPEPTIDASE"/>
    <property type="match status" value="1"/>
</dbReference>
<name>A0A5C6TT29_9SPHN</name>
<dbReference type="PANTHER" id="PTHR10443">
    <property type="entry name" value="MICROSOMAL DIPEPTIDASE"/>
    <property type="match status" value="1"/>
</dbReference>
<dbReference type="InterPro" id="IPR008257">
    <property type="entry name" value="Pept_M19"/>
</dbReference>
<gene>
    <name evidence="2" type="ORF">FRZ32_07695</name>
</gene>
<evidence type="ECO:0000313" key="2">
    <source>
        <dbReference type="EMBL" id="TXC63553.1"/>
    </source>
</evidence>
<evidence type="ECO:0000256" key="1">
    <source>
        <dbReference type="SAM" id="SignalP"/>
    </source>
</evidence>
<feature type="chain" id="PRO_5023008548" evidence="1">
    <location>
        <begin position="20"/>
        <end position="400"/>
    </location>
</feature>
<dbReference type="OrthoDB" id="9804920at2"/>